<evidence type="ECO:0000256" key="1">
    <source>
        <dbReference type="ARBA" id="ARBA00002791"/>
    </source>
</evidence>
<keyword evidence="8 11" id="KW-0256">Endoplasmic reticulum</keyword>
<comment type="subcellular location">
    <subcellularLocation>
        <location evidence="2 11">Endoplasmic reticulum membrane</location>
        <topology evidence="2 11">Single-pass type I membrane protein</topology>
    </subcellularLocation>
</comment>
<evidence type="ECO:0000256" key="5">
    <source>
        <dbReference type="ARBA" id="ARBA00017611"/>
    </source>
</evidence>
<dbReference type="Pfam" id="PF04597">
    <property type="entry name" value="Ribophorin_I"/>
    <property type="match status" value="1"/>
</dbReference>
<dbReference type="GO" id="GO:0018279">
    <property type="term" value="P:protein N-linked glycosylation via asparagine"/>
    <property type="evidence" value="ECO:0007669"/>
    <property type="project" value="TreeGrafter"/>
</dbReference>
<keyword evidence="6" id="KW-0812">Transmembrane</keyword>
<keyword evidence="10" id="KW-0472">Membrane</keyword>
<evidence type="ECO:0000313" key="13">
    <source>
        <dbReference type="WBParaSite" id="scaffold49469_cov305.g24962"/>
    </source>
</evidence>
<protein>
    <recommendedName>
        <fullName evidence="5 11">Dolichyl-diphosphooligosaccharide--protein glycosyltransferase subunit 1</fullName>
    </recommendedName>
</protein>
<dbReference type="InterPro" id="IPR007676">
    <property type="entry name" value="Ribophorin_I"/>
</dbReference>
<evidence type="ECO:0000313" key="12">
    <source>
        <dbReference type="Proteomes" id="UP000887561"/>
    </source>
</evidence>
<dbReference type="GO" id="GO:0008250">
    <property type="term" value="C:oligosaccharyltransferase complex"/>
    <property type="evidence" value="ECO:0007669"/>
    <property type="project" value="UniProtKB-UniRule"/>
</dbReference>
<sequence length="125" mass="13959">MVAFETGKETGKFRVSRVIFKTLKLNQFFKKAKVKGAPDGFIFHKLELLNLLSTGSAIKITVEYALTEYLVPHPKEIIQSENQLVLYSGLANIPSAYLLLKETCIYKVGSVQPIAFTDVSLSKYA</sequence>
<evidence type="ECO:0000256" key="7">
    <source>
        <dbReference type="ARBA" id="ARBA00022729"/>
    </source>
</evidence>
<dbReference type="PANTHER" id="PTHR21049">
    <property type="entry name" value="RIBOPHORIN I"/>
    <property type="match status" value="1"/>
</dbReference>
<dbReference type="PANTHER" id="PTHR21049:SF0">
    <property type="entry name" value="DOLICHYL-DIPHOSPHOOLIGOSACCHARIDE--PROTEIN GLYCOSYLTRANSFERASE SUBUNIT 1"/>
    <property type="match status" value="1"/>
</dbReference>
<comment type="similarity">
    <text evidence="4 11">Belongs to the OST1 family.</text>
</comment>
<reference evidence="13" key="1">
    <citation type="submission" date="2022-11" db="UniProtKB">
        <authorList>
            <consortium name="WormBaseParasite"/>
        </authorList>
    </citation>
    <scope>IDENTIFICATION</scope>
</reference>
<evidence type="ECO:0000256" key="9">
    <source>
        <dbReference type="ARBA" id="ARBA00022989"/>
    </source>
</evidence>
<evidence type="ECO:0000256" key="4">
    <source>
        <dbReference type="ARBA" id="ARBA00008905"/>
    </source>
</evidence>
<dbReference type="AlphaFoldDB" id="A0A915MQP4"/>
<keyword evidence="9" id="KW-1133">Transmembrane helix</keyword>
<organism evidence="12 13">
    <name type="scientific">Meloidogyne javanica</name>
    <name type="common">Root-knot nematode worm</name>
    <dbReference type="NCBI Taxonomy" id="6303"/>
    <lineage>
        <taxon>Eukaryota</taxon>
        <taxon>Metazoa</taxon>
        <taxon>Ecdysozoa</taxon>
        <taxon>Nematoda</taxon>
        <taxon>Chromadorea</taxon>
        <taxon>Rhabditida</taxon>
        <taxon>Tylenchina</taxon>
        <taxon>Tylenchomorpha</taxon>
        <taxon>Tylenchoidea</taxon>
        <taxon>Meloidogynidae</taxon>
        <taxon>Meloidogyninae</taxon>
        <taxon>Meloidogyne</taxon>
        <taxon>Meloidogyne incognita group</taxon>
    </lineage>
</organism>
<comment type="function">
    <text evidence="1 11">Subunit of the oligosaccharyl transferase (OST) complex that catalyzes the initial transfer of a defined glycan (Glc(3)Man(9)GlcNAc(2) in eukaryotes) from the lipid carrier dolichol-pyrophosphate to an asparagine residue within an Asn-X-Ser/Thr consensus motif in nascent polypeptide chains, the first step in protein N-glycosylation. N-glycosylation occurs cotranslationally and the complex associates with the Sec61 complex at the channel-forming translocon complex that mediates protein translocation across the endoplasmic reticulum (ER). All subunits are required for a maximal enzyme activity.</text>
</comment>
<name>A0A915MQP4_MELJA</name>
<dbReference type="Proteomes" id="UP000887561">
    <property type="component" value="Unplaced"/>
</dbReference>
<comment type="subunit">
    <text evidence="11">Component of the oligosaccharyltransferase (OST) complex.</text>
</comment>
<proteinExistence type="inferred from homology"/>
<evidence type="ECO:0000256" key="8">
    <source>
        <dbReference type="ARBA" id="ARBA00022824"/>
    </source>
</evidence>
<evidence type="ECO:0000256" key="11">
    <source>
        <dbReference type="RuleBase" id="RU361143"/>
    </source>
</evidence>
<evidence type="ECO:0000256" key="2">
    <source>
        <dbReference type="ARBA" id="ARBA00004115"/>
    </source>
</evidence>
<keyword evidence="12" id="KW-1185">Reference proteome</keyword>
<comment type="pathway">
    <text evidence="3 11">Protein modification; protein glycosylation.</text>
</comment>
<evidence type="ECO:0000256" key="10">
    <source>
        <dbReference type="ARBA" id="ARBA00023136"/>
    </source>
</evidence>
<evidence type="ECO:0000256" key="3">
    <source>
        <dbReference type="ARBA" id="ARBA00004922"/>
    </source>
</evidence>
<evidence type="ECO:0000256" key="6">
    <source>
        <dbReference type="ARBA" id="ARBA00022692"/>
    </source>
</evidence>
<dbReference type="WBParaSite" id="scaffold49469_cov305.g24962">
    <property type="protein sequence ID" value="scaffold49469_cov305.g24962"/>
    <property type="gene ID" value="scaffold49469_cov305.g24962"/>
</dbReference>
<keyword evidence="7" id="KW-0732">Signal</keyword>
<accession>A0A915MQP4</accession>